<protein>
    <submittedName>
        <fullName evidence="1">Uncharacterized protein</fullName>
    </submittedName>
</protein>
<dbReference type="SUPFAM" id="SSF54171">
    <property type="entry name" value="DNA-binding domain"/>
    <property type="match status" value="1"/>
</dbReference>
<dbReference type="AlphaFoldDB" id="A0A5Q0TDA6"/>
<reference evidence="1 2" key="1">
    <citation type="submission" date="2019-10" db="EMBL/GenBank/DDBJ databases">
        <title>Vibrio sp. nov., isolated from Coralline algae surface.</title>
        <authorList>
            <person name="Geng Y."/>
            <person name="Zhang X."/>
        </authorList>
    </citation>
    <scope>NUCLEOTIDE SEQUENCE [LARGE SCALE GENOMIC DNA]</scope>
    <source>
        <strain evidence="1 2">SM1977</strain>
    </source>
</reference>
<proteinExistence type="predicted"/>
<organism evidence="1 2">
    <name type="scientific">Vibrio algicola</name>
    <dbReference type="NCBI Taxonomy" id="2662262"/>
    <lineage>
        <taxon>Bacteria</taxon>
        <taxon>Pseudomonadati</taxon>
        <taxon>Pseudomonadota</taxon>
        <taxon>Gammaproteobacteria</taxon>
        <taxon>Vibrionales</taxon>
        <taxon>Vibrionaceae</taxon>
        <taxon>Vibrio</taxon>
    </lineage>
</organism>
<evidence type="ECO:0000313" key="2">
    <source>
        <dbReference type="Proteomes" id="UP000348942"/>
    </source>
</evidence>
<dbReference type="InterPro" id="IPR016177">
    <property type="entry name" value="DNA-bd_dom_sf"/>
</dbReference>
<name>A0A5Q0TDA6_9VIBR</name>
<gene>
    <name evidence="1" type="ORF">GFB47_04815</name>
</gene>
<dbReference type="RefSeq" id="WP_153446935.1">
    <property type="nucleotide sequence ID" value="NZ_CP045699.1"/>
</dbReference>
<keyword evidence="2" id="KW-1185">Reference proteome</keyword>
<dbReference type="EMBL" id="CP045699">
    <property type="protein sequence ID" value="QGA64784.1"/>
    <property type="molecule type" value="Genomic_DNA"/>
</dbReference>
<dbReference type="GO" id="GO:0003677">
    <property type="term" value="F:DNA binding"/>
    <property type="evidence" value="ECO:0007669"/>
    <property type="project" value="InterPro"/>
</dbReference>
<sequence>MKLTKEEADAIEAKYGKPESVVNGFPHYPSNRTKTKLTHGHGLNDADYMTRINVIVGGKNKVIWEPAYAVWRSMMQRAYDPKFHQRSPTYVDVTVHEAWRTFSNFEAWHQVNAVDGFELDKDILKINNKIYAPEYCVFIPQAINSLLLDSGAARGSLPQGVSFSKGCKSKSYLTNCSINGKIKHIGRFQTPTEAALEYWIAKFKIANQTMNAHGFDINSRVGRAVRKRLLAEIKKWNAEWIEIMPMEPEYMEGLEQEICRKIQAEIKKAA</sequence>
<evidence type="ECO:0000313" key="1">
    <source>
        <dbReference type="EMBL" id="QGA64784.1"/>
    </source>
</evidence>
<accession>A0A5Q0TDA6</accession>
<dbReference type="Proteomes" id="UP000348942">
    <property type="component" value="Chromosome 1"/>
</dbReference>